<dbReference type="GO" id="GO:0005886">
    <property type="term" value="C:plasma membrane"/>
    <property type="evidence" value="ECO:0007669"/>
    <property type="project" value="UniProtKB-SubCell"/>
</dbReference>
<dbReference type="GO" id="GO:0006605">
    <property type="term" value="P:protein targeting"/>
    <property type="evidence" value="ECO:0007669"/>
    <property type="project" value="UniProtKB-UniRule"/>
</dbReference>
<evidence type="ECO:0000313" key="11">
    <source>
        <dbReference type="Proteomes" id="UP000318937"/>
    </source>
</evidence>
<proteinExistence type="inferred from homology"/>
<evidence type="ECO:0000256" key="4">
    <source>
        <dbReference type="ARBA" id="ARBA00022692"/>
    </source>
</evidence>
<dbReference type="Pfam" id="PF00584">
    <property type="entry name" value="SecE"/>
    <property type="match status" value="1"/>
</dbReference>
<evidence type="ECO:0000256" key="5">
    <source>
        <dbReference type="ARBA" id="ARBA00022927"/>
    </source>
</evidence>
<name>A0A544TIH5_9BACI</name>
<dbReference type="EMBL" id="VDGG01000009">
    <property type="protein sequence ID" value="TQR17253.1"/>
    <property type="molecule type" value="Genomic_DNA"/>
</dbReference>
<evidence type="ECO:0000313" key="10">
    <source>
        <dbReference type="EMBL" id="TQR17253.1"/>
    </source>
</evidence>
<dbReference type="RefSeq" id="WP_142605869.1">
    <property type="nucleotide sequence ID" value="NZ_VDGG01000009.1"/>
</dbReference>
<dbReference type="InterPro" id="IPR001901">
    <property type="entry name" value="Translocase_SecE/Sec61-g"/>
</dbReference>
<comment type="similarity">
    <text evidence="9">Belongs to the SecE/SEC61-gamma family.</text>
</comment>
<evidence type="ECO:0000256" key="8">
    <source>
        <dbReference type="ARBA" id="ARBA00023136"/>
    </source>
</evidence>
<feature type="transmembrane region" description="Helical" evidence="9">
    <location>
        <begin position="26"/>
        <end position="51"/>
    </location>
</feature>
<dbReference type="NCBIfam" id="TIGR00964">
    <property type="entry name" value="secE_bact"/>
    <property type="match status" value="1"/>
</dbReference>
<dbReference type="GO" id="GO:0043952">
    <property type="term" value="P:protein transport by the Sec complex"/>
    <property type="evidence" value="ECO:0007669"/>
    <property type="project" value="UniProtKB-UniRule"/>
</dbReference>
<evidence type="ECO:0000256" key="7">
    <source>
        <dbReference type="ARBA" id="ARBA00023010"/>
    </source>
</evidence>
<keyword evidence="4 9" id="KW-0812">Transmembrane</keyword>
<protein>
    <recommendedName>
        <fullName evidence="9">Protein translocase subunit SecE</fullName>
    </recommendedName>
</protein>
<dbReference type="Proteomes" id="UP000318937">
    <property type="component" value="Unassembled WGS sequence"/>
</dbReference>
<keyword evidence="8 9" id="KW-0472">Membrane</keyword>
<dbReference type="AlphaFoldDB" id="A0A544TIH5"/>
<evidence type="ECO:0000256" key="1">
    <source>
        <dbReference type="ARBA" id="ARBA00004370"/>
    </source>
</evidence>
<dbReference type="Gene3D" id="1.20.5.1030">
    <property type="entry name" value="Preprotein translocase secy subunit"/>
    <property type="match status" value="1"/>
</dbReference>
<comment type="function">
    <text evidence="9">Essential subunit of the Sec protein translocation channel SecYEG. Clamps together the 2 halves of SecY. May contact the channel plug during translocation.</text>
</comment>
<keyword evidence="6 9" id="KW-1133">Transmembrane helix</keyword>
<dbReference type="OrthoDB" id="9813233at2"/>
<reference evidence="10 11" key="1">
    <citation type="submission" date="2019-05" db="EMBL/GenBank/DDBJ databases">
        <title>Psychrobacillus vulpis sp. nov., a new species isolated from feces of a red fox that inhabits in The Tablas de Daimiel Natural Park, Albacete, Spain.</title>
        <authorList>
            <person name="Rodriguez M."/>
            <person name="Reina J.C."/>
            <person name="Bejar V."/>
            <person name="Llamas I."/>
        </authorList>
    </citation>
    <scope>NUCLEOTIDE SEQUENCE [LARGE SCALE GENOMIC DNA]</scope>
    <source>
        <strain evidence="10 11">NHI-2</strain>
    </source>
</reference>
<evidence type="ECO:0000256" key="6">
    <source>
        <dbReference type="ARBA" id="ARBA00022989"/>
    </source>
</evidence>
<comment type="subcellular location">
    <subcellularLocation>
        <location evidence="9">Cell membrane</location>
        <topology evidence="9">Single-pass membrane protein</topology>
    </subcellularLocation>
    <subcellularLocation>
        <location evidence="1">Membrane</location>
    </subcellularLocation>
</comment>
<dbReference type="PROSITE" id="PS01067">
    <property type="entry name" value="SECE_SEC61G"/>
    <property type="match status" value="1"/>
</dbReference>
<gene>
    <name evidence="9 10" type="primary">secE</name>
    <name evidence="10" type="ORF">FG383_05685</name>
</gene>
<dbReference type="InterPro" id="IPR005807">
    <property type="entry name" value="SecE_bac"/>
</dbReference>
<comment type="caution">
    <text evidence="10">The sequence shown here is derived from an EMBL/GenBank/DDBJ whole genome shotgun (WGS) entry which is preliminary data.</text>
</comment>
<keyword evidence="11" id="KW-1185">Reference proteome</keyword>
<keyword evidence="5 9" id="KW-0653">Protein transport</keyword>
<evidence type="ECO:0000256" key="2">
    <source>
        <dbReference type="ARBA" id="ARBA00022448"/>
    </source>
</evidence>
<organism evidence="10 11">
    <name type="scientific">Psychrobacillus soli</name>
    <dbReference type="NCBI Taxonomy" id="1543965"/>
    <lineage>
        <taxon>Bacteria</taxon>
        <taxon>Bacillati</taxon>
        <taxon>Bacillota</taxon>
        <taxon>Bacilli</taxon>
        <taxon>Bacillales</taxon>
        <taxon>Bacillaceae</taxon>
        <taxon>Psychrobacillus</taxon>
    </lineage>
</organism>
<accession>A0A544TIH5</accession>
<dbReference type="HAMAP" id="MF_00422">
    <property type="entry name" value="SecE"/>
    <property type="match status" value="1"/>
</dbReference>
<dbReference type="GO" id="GO:0065002">
    <property type="term" value="P:intracellular protein transmembrane transport"/>
    <property type="evidence" value="ECO:0007669"/>
    <property type="project" value="UniProtKB-UniRule"/>
</dbReference>
<dbReference type="InterPro" id="IPR038379">
    <property type="entry name" value="SecE_sf"/>
</dbReference>
<comment type="subunit">
    <text evidence="9">Component of the Sec protein translocase complex. Heterotrimer consisting of SecY, SecE and SecG subunits. The heterotrimers can form oligomers, although 1 heterotrimer is thought to be able to translocate proteins. Interacts with the ribosome. Interacts with SecDF, and other proteins may be involved. Interacts with SecA.</text>
</comment>
<keyword evidence="3 9" id="KW-1003">Cell membrane</keyword>
<keyword evidence="2 9" id="KW-0813">Transport</keyword>
<dbReference type="PANTHER" id="PTHR33910">
    <property type="entry name" value="PROTEIN TRANSLOCASE SUBUNIT SECE"/>
    <property type="match status" value="1"/>
</dbReference>
<dbReference type="GO" id="GO:0009306">
    <property type="term" value="P:protein secretion"/>
    <property type="evidence" value="ECO:0007669"/>
    <property type="project" value="UniProtKB-UniRule"/>
</dbReference>
<keyword evidence="7 9" id="KW-0811">Translocation</keyword>
<sequence>MANVGGFFKNVMSEMRKVSWPKRKELTRYTVIVLATVVLMAVFFAIVDLGISELFRLYLDL</sequence>
<evidence type="ECO:0000256" key="9">
    <source>
        <dbReference type="HAMAP-Rule" id="MF_00422"/>
    </source>
</evidence>
<evidence type="ECO:0000256" key="3">
    <source>
        <dbReference type="ARBA" id="ARBA00022475"/>
    </source>
</evidence>
<dbReference type="GO" id="GO:0008320">
    <property type="term" value="F:protein transmembrane transporter activity"/>
    <property type="evidence" value="ECO:0007669"/>
    <property type="project" value="UniProtKB-UniRule"/>
</dbReference>
<dbReference type="PANTHER" id="PTHR33910:SF1">
    <property type="entry name" value="PROTEIN TRANSLOCASE SUBUNIT SECE"/>
    <property type="match status" value="1"/>
</dbReference>